<feature type="region of interest" description="Disordered" evidence="1">
    <location>
        <begin position="70"/>
        <end position="97"/>
    </location>
</feature>
<keyword evidence="3" id="KW-1185">Reference proteome</keyword>
<proteinExistence type="predicted"/>
<evidence type="ECO:0000313" key="3">
    <source>
        <dbReference type="Proteomes" id="UP000294593"/>
    </source>
</evidence>
<name>A0A4R6RA56_9BURK</name>
<dbReference type="EMBL" id="SNXW01000005">
    <property type="protein sequence ID" value="TDP82834.1"/>
    <property type="molecule type" value="Genomic_DNA"/>
</dbReference>
<organism evidence="2 3">
    <name type="scientific">Aquabacterium commune</name>
    <dbReference type="NCBI Taxonomy" id="70586"/>
    <lineage>
        <taxon>Bacteria</taxon>
        <taxon>Pseudomonadati</taxon>
        <taxon>Pseudomonadota</taxon>
        <taxon>Betaproteobacteria</taxon>
        <taxon>Burkholderiales</taxon>
        <taxon>Aquabacterium</taxon>
    </lineage>
</organism>
<evidence type="ECO:0000256" key="1">
    <source>
        <dbReference type="SAM" id="MobiDB-lite"/>
    </source>
</evidence>
<gene>
    <name evidence="2" type="ORF">EV672_10521</name>
</gene>
<accession>A0A4R6RA56</accession>
<dbReference type="Proteomes" id="UP000294593">
    <property type="component" value="Unassembled WGS sequence"/>
</dbReference>
<dbReference type="RefSeq" id="WP_208110752.1">
    <property type="nucleotide sequence ID" value="NZ_SNXW01000005.1"/>
</dbReference>
<dbReference type="AlphaFoldDB" id="A0A4R6RA56"/>
<reference evidence="2 3" key="1">
    <citation type="submission" date="2019-03" db="EMBL/GenBank/DDBJ databases">
        <title>Genomic Encyclopedia of Type Strains, Phase IV (KMG-IV): sequencing the most valuable type-strain genomes for metagenomic binning, comparative biology and taxonomic classification.</title>
        <authorList>
            <person name="Goeker M."/>
        </authorList>
    </citation>
    <scope>NUCLEOTIDE SEQUENCE [LARGE SCALE GENOMIC DNA]</scope>
    <source>
        <strain evidence="2 3">DSM 11901</strain>
    </source>
</reference>
<evidence type="ECO:0000313" key="2">
    <source>
        <dbReference type="EMBL" id="TDP82834.1"/>
    </source>
</evidence>
<sequence>MPTLHCLSFDLSLDTDGVHTFDAQAAAAVGAVAAVGSDAMLAQIRAEVQQVLAWASAHFPDGPGPLDEGCSWCHDVQDQRDGPGSSDGADSPHGQWHTVSLSLSGTPAFGEAFAQAFANALAQSPD</sequence>
<protein>
    <submittedName>
        <fullName evidence="2">Uncharacterized protein</fullName>
    </submittedName>
</protein>
<comment type="caution">
    <text evidence="2">The sequence shown here is derived from an EMBL/GenBank/DDBJ whole genome shotgun (WGS) entry which is preliminary data.</text>
</comment>